<dbReference type="EMBL" id="JAUYVO010000022">
    <property type="protein sequence ID" value="MDP2524416.1"/>
    <property type="molecule type" value="Genomic_DNA"/>
</dbReference>
<comment type="caution">
    <text evidence="2">The sequence shown here is derived from an EMBL/GenBank/DDBJ whole genome shotgun (WGS) entry which is preliminary data.</text>
</comment>
<evidence type="ECO:0000313" key="2">
    <source>
        <dbReference type="EMBL" id="MDP2524416.1"/>
    </source>
</evidence>
<dbReference type="InterPro" id="IPR011043">
    <property type="entry name" value="Gal_Oxase/kelch_b-propeller"/>
</dbReference>
<organism evidence="2 3">
    <name type="scientific">Neptunomonas phycophila</name>
    <dbReference type="NCBI Taxonomy" id="1572645"/>
    <lineage>
        <taxon>Bacteria</taxon>
        <taxon>Pseudomonadati</taxon>
        <taxon>Pseudomonadota</taxon>
        <taxon>Gammaproteobacteria</taxon>
        <taxon>Oceanospirillales</taxon>
        <taxon>Oceanospirillaceae</taxon>
        <taxon>Neptunomonas</taxon>
    </lineage>
</organism>
<dbReference type="RefSeq" id="WP_305451259.1">
    <property type="nucleotide sequence ID" value="NZ_JAUYVO010000022.1"/>
</dbReference>
<keyword evidence="1" id="KW-0175">Coiled coil</keyword>
<gene>
    <name evidence="2" type="ORF">Q8W30_17770</name>
</gene>
<reference evidence="2" key="1">
    <citation type="submission" date="2023-07" db="EMBL/GenBank/DDBJ databases">
        <title>Genome content predicts the carbon catabolic preferences of heterotrophic bacteria.</title>
        <authorList>
            <person name="Gralka M."/>
        </authorList>
    </citation>
    <scope>NUCLEOTIDE SEQUENCE</scope>
    <source>
        <strain evidence="2">5G01</strain>
    </source>
</reference>
<accession>A0ABT9EZH5</accession>
<dbReference type="SUPFAM" id="SSF50965">
    <property type="entry name" value="Galactose oxidase, central domain"/>
    <property type="match status" value="1"/>
</dbReference>
<sequence>MKKSEWEAYCKGFYIVDCTIRHKNMAYVLMVQNEPPQSGEQEEWRYISWVPDILKSQNRTSAMANFYNLRPVPRVATQFKPVERSVLCDTGTFGWTGPNGGKENQPGLMHQMRTLWDEVYVLNSFSLSRRNGTTNEWEALALHPAILEDYNDEIPQRRYVLKDFDAFSPDTFYLMDTDGYIFYQSDDQWQSIDLKEMGYPELLTDGICCGPDGWVYVFARDVDGAKIFQGREDQWKVIWTKHSEMFHVDFVAYQDYVILSNNLGRFKIKEGVVERFQAPVYGSLLSVRDNLLMVAGSDEAAIYDGEEWQVIISPRFNEEGEYQPLNVKLNRSGSALLEQLEYASSEQGKQELAEAKTEIDQLDENVLAELQQRIHSAVMRAGKTKV</sequence>
<proteinExistence type="predicted"/>
<protein>
    <submittedName>
        <fullName evidence="2">Uncharacterized protein</fullName>
    </submittedName>
</protein>
<feature type="coiled-coil region" evidence="1">
    <location>
        <begin position="345"/>
        <end position="372"/>
    </location>
</feature>
<evidence type="ECO:0000313" key="3">
    <source>
        <dbReference type="Proteomes" id="UP001177341"/>
    </source>
</evidence>
<name>A0ABT9EZH5_9GAMM</name>
<evidence type="ECO:0000256" key="1">
    <source>
        <dbReference type="SAM" id="Coils"/>
    </source>
</evidence>
<keyword evidence="3" id="KW-1185">Reference proteome</keyword>
<dbReference type="Proteomes" id="UP001177341">
    <property type="component" value="Unassembled WGS sequence"/>
</dbReference>